<organism evidence="1 2">
    <name type="scientific">Colletotrichum gloeosporioides (strain Cg-14)</name>
    <name type="common">Anthracnose fungus</name>
    <name type="synonym">Glomerella cingulata</name>
    <dbReference type="NCBI Taxonomy" id="1237896"/>
    <lineage>
        <taxon>Eukaryota</taxon>
        <taxon>Fungi</taxon>
        <taxon>Dikarya</taxon>
        <taxon>Ascomycota</taxon>
        <taxon>Pezizomycotina</taxon>
        <taxon>Sordariomycetes</taxon>
        <taxon>Hypocreomycetidae</taxon>
        <taxon>Glomerellales</taxon>
        <taxon>Glomerellaceae</taxon>
        <taxon>Colletotrichum</taxon>
        <taxon>Colletotrichum gloeosporioides species complex</taxon>
    </lineage>
</organism>
<name>T0K086_COLGC</name>
<protein>
    <submittedName>
        <fullName evidence="1">Uncharacterized protein</fullName>
    </submittedName>
</protein>
<reference evidence="2" key="1">
    <citation type="journal article" date="2013" name="Mol. Plant Microbe Interact.">
        <title>Global aspects of pacC regulation of pathogenicity genes in Colletotrichum gloeosporioides as revealed by transcriptome analysis.</title>
        <authorList>
            <person name="Alkan N."/>
            <person name="Meng X."/>
            <person name="Friedlander G."/>
            <person name="Reuveni E."/>
            <person name="Sukno S."/>
            <person name="Sherman A."/>
            <person name="Thon M."/>
            <person name="Fluhr R."/>
            <person name="Prusky D."/>
        </authorList>
    </citation>
    <scope>NUCLEOTIDE SEQUENCE [LARGE SCALE GENOMIC DNA]</scope>
    <source>
        <strain evidence="2">Cg-14</strain>
    </source>
</reference>
<proteinExistence type="predicted"/>
<sequence>MKDGSISDDIIFRIVRFICINEDQIEWKHSPLF</sequence>
<comment type="caution">
    <text evidence="1">The sequence shown here is derived from an EMBL/GenBank/DDBJ whole genome shotgun (WGS) entry which is preliminary data.</text>
</comment>
<dbReference type="EMBL" id="AMYD01003806">
    <property type="protein sequence ID" value="EQB45139.1"/>
    <property type="molecule type" value="Genomic_DNA"/>
</dbReference>
<evidence type="ECO:0000313" key="1">
    <source>
        <dbReference type="EMBL" id="EQB45139.1"/>
    </source>
</evidence>
<accession>T0K086</accession>
<dbReference type="HOGENOM" id="CLU_3384718_0_0_1"/>
<evidence type="ECO:0000313" key="2">
    <source>
        <dbReference type="Proteomes" id="UP000015530"/>
    </source>
</evidence>
<dbReference type="AlphaFoldDB" id="T0K086"/>
<dbReference type="Proteomes" id="UP000015530">
    <property type="component" value="Unassembled WGS sequence"/>
</dbReference>
<gene>
    <name evidence="1" type="ORF">CGLO_16029</name>
</gene>